<dbReference type="GO" id="GO:0008360">
    <property type="term" value="P:regulation of cell shape"/>
    <property type="evidence" value="ECO:0007669"/>
    <property type="project" value="UniProtKB-KW"/>
</dbReference>
<keyword evidence="6 8" id="KW-1133">Transmembrane helix</keyword>
<sequence>MRRFLILAFLLFLTLVLPGTLFHLLAWSGIKPDLTMLLVIYIAQHSRPASALAWGLGAGLVEDLYLGHFVGMYSLTLTVVALLTLYLNSRWYRENFILTVLLVFLVTAVGQLLIGFLGFGAGLSWSAGDIFRVVLGVSVYNAVLVLVTYPWIHRSFMQGWLRYQAKYER</sequence>
<dbReference type="Pfam" id="PF04093">
    <property type="entry name" value="MreD"/>
    <property type="match status" value="1"/>
</dbReference>
<dbReference type="Proteomes" id="UP001071230">
    <property type="component" value="Unassembled WGS sequence"/>
</dbReference>
<gene>
    <name evidence="9" type="ORF">DEACI_0058</name>
    <name evidence="10" type="ORF">DEACI_1210</name>
</gene>
<feature type="transmembrane region" description="Helical" evidence="8">
    <location>
        <begin position="65"/>
        <end position="87"/>
    </location>
</feature>
<dbReference type="PIRSF" id="PIRSF037497">
    <property type="entry name" value="MreD_Clostridium/Treponema_prd"/>
    <property type="match status" value="1"/>
</dbReference>
<evidence type="ECO:0000313" key="11">
    <source>
        <dbReference type="Proteomes" id="UP001071230"/>
    </source>
</evidence>
<evidence type="ECO:0000256" key="2">
    <source>
        <dbReference type="ARBA" id="ARBA00007776"/>
    </source>
</evidence>
<evidence type="ECO:0000256" key="7">
    <source>
        <dbReference type="ARBA" id="ARBA00023136"/>
    </source>
</evidence>
<dbReference type="InterPro" id="IPR017225">
    <property type="entry name" value="Cell_shape_determin_MreD_prd"/>
</dbReference>
<name>A0A8S0XA16_9FIRM</name>
<comment type="subcellular location">
    <subcellularLocation>
        <location evidence="1">Cell membrane</location>
        <topology evidence="1">Multi-pass membrane protein</topology>
    </subcellularLocation>
</comment>
<feature type="transmembrane region" description="Helical" evidence="8">
    <location>
        <begin position="130"/>
        <end position="152"/>
    </location>
</feature>
<feature type="transmembrane region" description="Helical" evidence="8">
    <location>
        <begin position="96"/>
        <end position="118"/>
    </location>
</feature>
<reference evidence="9" key="2">
    <citation type="submission" date="2020-01" db="EMBL/GenBank/DDBJ databases">
        <authorList>
            <person name="Hornung B."/>
        </authorList>
    </citation>
    <scope>NUCLEOTIDE SEQUENCE</scope>
    <source>
        <strain evidence="9">PacBioINE</strain>
    </source>
</reference>
<keyword evidence="3" id="KW-1003">Cell membrane</keyword>
<keyword evidence="5" id="KW-0133">Cell shape</keyword>
<evidence type="ECO:0000256" key="3">
    <source>
        <dbReference type="ARBA" id="ARBA00022475"/>
    </source>
</evidence>
<evidence type="ECO:0000256" key="5">
    <source>
        <dbReference type="ARBA" id="ARBA00022960"/>
    </source>
</evidence>
<evidence type="ECO:0000256" key="8">
    <source>
        <dbReference type="SAM" id="Phobius"/>
    </source>
</evidence>
<dbReference type="InterPro" id="IPR007227">
    <property type="entry name" value="Cell_shape_determining_MreD"/>
</dbReference>
<keyword evidence="7 8" id="KW-0472">Membrane</keyword>
<dbReference type="GO" id="GO:0005886">
    <property type="term" value="C:plasma membrane"/>
    <property type="evidence" value="ECO:0007669"/>
    <property type="project" value="UniProtKB-SubCell"/>
</dbReference>
<dbReference type="KEGG" id="aacx:DEACI_0058"/>
<evidence type="ECO:0000256" key="1">
    <source>
        <dbReference type="ARBA" id="ARBA00004651"/>
    </source>
</evidence>
<accession>A0A8S0XA16</accession>
<dbReference type="EMBL" id="CDGJ01000033">
    <property type="protein sequence ID" value="CEJ06759.1"/>
    <property type="molecule type" value="Genomic_DNA"/>
</dbReference>
<dbReference type="NCBIfam" id="TIGR03426">
    <property type="entry name" value="shape_MreD"/>
    <property type="match status" value="1"/>
</dbReference>
<dbReference type="EMBL" id="LR746496">
    <property type="protein sequence ID" value="CAA7599436.1"/>
    <property type="molecule type" value="Genomic_DNA"/>
</dbReference>
<comment type="similarity">
    <text evidence="2">Belongs to the MreD family.</text>
</comment>
<evidence type="ECO:0000313" key="9">
    <source>
        <dbReference type="EMBL" id="CAA7599436.1"/>
    </source>
</evidence>
<organism evidence="9">
    <name type="scientific">Acididesulfobacillus acetoxydans</name>
    <dbReference type="NCBI Taxonomy" id="1561005"/>
    <lineage>
        <taxon>Bacteria</taxon>
        <taxon>Bacillati</taxon>
        <taxon>Bacillota</taxon>
        <taxon>Clostridia</taxon>
        <taxon>Eubacteriales</taxon>
        <taxon>Peptococcaceae</taxon>
        <taxon>Acididesulfobacillus</taxon>
    </lineage>
</organism>
<protein>
    <submittedName>
        <fullName evidence="9 10">Rod shape-determining protein MreD</fullName>
    </submittedName>
</protein>
<keyword evidence="11" id="KW-1185">Reference proteome</keyword>
<dbReference type="RefSeq" id="WP_240983247.1">
    <property type="nucleotide sequence ID" value="NZ_CDGJ01000033.1"/>
</dbReference>
<evidence type="ECO:0000256" key="6">
    <source>
        <dbReference type="ARBA" id="ARBA00022989"/>
    </source>
</evidence>
<reference evidence="10" key="1">
    <citation type="submission" date="2014-11" db="EMBL/GenBank/DDBJ databases">
        <authorList>
            <person name="Hornung B.V."/>
        </authorList>
    </citation>
    <scope>NUCLEOTIDE SEQUENCE</scope>
    <source>
        <strain evidence="10">INE</strain>
    </source>
</reference>
<evidence type="ECO:0000256" key="4">
    <source>
        <dbReference type="ARBA" id="ARBA00022692"/>
    </source>
</evidence>
<proteinExistence type="inferred from homology"/>
<dbReference type="AlphaFoldDB" id="A0A8S0XA16"/>
<keyword evidence="4 8" id="KW-0812">Transmembrane</keyword>
<evidence type="ECO:0000313" key="10">
    <source>
        <dbReference type="EMBL" id="CEJ06759.1"/>
    </source>
</evidence>
<dbReference type="Proteomes" id="UP000836597">
    <property type="component" value="Chromosome"/>
</dbReference>